<dbReference type="EMBL" id="CAJNIZ010037969">
    <property type="protein sequence ID" value="CAE7574396.1"/>
    <property type="molecule type" value="Genomic_DNA"/>
</dbReference>
<feature type="compositionally biased region" description="Basic and acidic residues" evidence="1">
    <location>
        <begin position="15"/>
        <end position="34"/>
    </location>
</feature>
<name>A0A812UQR4_SYMPI</name>
<sequence length="404" mass="45950">MLRPDHSPVKPPKSAKPDKSAKLAKPDKSEEARPEAPSPRQTVLRRGLQAHTDFLSFATRRFGNIARLWFVMDPEENMKLANKQFVRGCEEIGFSGCLTTLWRQLDHDGSGYIALGDIDPQVALQLADLKVLLSQEFEGSADKFMKSVDLKGSHRVNKDEFVRAMDTLKCPAGSSRRLFDLLCRCNCTTISVKDLLFLQRWSPPPYYFVCGDLRLLSSFRSALAELHGSALRAWFRLWDPDRLFRVSWFRFRLGVANIARRHGGLPNMEEDTAKVWRTMDEECFGWATLRTFHPEAFEAAARLKRWATVSHGSVAKFIASVLKKLESQGLRLSKSVFRKVLMDEELLPKEAADLLFEGLDVDEHGVLAEQDVRCLDKWDLVFEEEAQARRVHVGTSSSPKRQGL</sequence>
<evidence type="ECO:0000313" key="3">
    <source>
        <dbReference type="EMBL" id="CAE7574396.1"/>
    </source>
</evidence>
<proteinExistence type="predicted"/>
<feature type="domain" description="EF-hand" evidence="2">
    <location>
        <begin position="136"/>
        <end position="171"/>
    </location>
</feature>
<dbReference type="Gene3D" id="1.10.238.10">
    <property type="entry name" value="EF-hand"/>
    <property type="match status" value="1"/>
</dbReference>
<comment type="caution">
    <text evidence="3">The sequence shown here is derived from an EMBL/GenBank/DDBJ whole genome shotgun (WGS) entry which is preliminary data.</text>
</comment>
<dbReference type="InterPro" id="IPR011992">
    <property type="entry name" value="EF-hand-dom_pair"/>
</dbReference>
<dbReference type="PROSITE" id="PS50222">
    <property type="entry name" value="EF_HAND_2"/>
    <property type="match status" value="1"/>
</dbReference>
<evidence type="ECO:0000313" key="4">
    <source>
        <dbReference type="Proteomes" id="UP000649617"/>
    </source>
</evidence>
<dbReference type="OrthoDB" id="434380at2759"/>
<protein>
    <recommendedName>
        <fullName evidence="2">EF-hand domain-containing protein</fullName>
    </recommendedName>
</protein>
<dbReference type="Proteomes" id="UP000649617">
    <property type="component" value="Unassembled WGS sequence"/>
</dbReference>
<keyword evidence="4" id="KW-1185">Reference proteome</keyword>
<dbReference type="AlphaFoldDB" id="A0A812UQR4"/>
<evidence type="ECO:0000259" key="2">
    <source>
        <dbReference type="PROSITE" id="PS50222"/>
    </source>
</evidence>
<organism evidence="3 4">
    <name type="scientific">Symbiodinium pilosum</name>
    <name type="common">Dinoflagellate</name>
    <dbReference type="NCBI Taxonomy" id="2952"/>
    <lineage>
        <taxon>Eukaryota</taxon>
        <taxon>Sar</taxon>
        <taxon>Alveolata</taxon>
        <taxon>Dinophyceae</taxon>
        <taxon>Suessiales</taxon>
        <taxon>Symbiodiniaceae</taxon>
        <taxon>Symbiodinium</taxon>
    </lineage>
</organism>
<evidence type="ECO:0000256" key="1">
    <source>
        <dbReference type="SAM" id="MobiDB-lite"/>
    </source>
</evidence>
<dbReference type="InterPro" id="IPR002048">
    <property type="entry name" value="EF_hand_dom"/>
</dbReference>
<feature type="region of interest" description="Disordered" evidence="1">
    <location>
        <begin position="1"/>
        <end position="42"/>
    </location>
</feature>
<gene>
    <name evidence="3" type="ORF">SPIL2461_LOCUS15469</name>
</gene>
<dbReference type="SUPFAM" id="SSF47473">
    <property type="entry name" value="EF-hand"/>
    <property type="match status" value="1"/>
</dbReference>
<accession>A0A812UQR4</accession>
<reference evidence="3" key="1">
    <citation type="submission" date="2021-02" db="EMBL/GenBank/DDBJ databases">
        <authorList>
            <person name="Dougan E. K."/>
            <person name="Rhodes N."/>
            <person name="Thang M."/>
            <person name="Chan C."/>
        </authorList>
    </citation>
    <scope>NUCLEOTIDE SEQUENCE</scope>
</reference>
<dbReference type="GO" id="GO:0005509">
    <property type="term" value="F:calcium ion binding"/>
    <property type="evidence" value="ECO:0007669"/>
    <property type="project" value="InterPro"/>
</dbReference>